<evidence type="ECO:0000313" key="3">
    <source>
        <dbReference type="EMBL" id="GAA4408899.1"/>
    </source>
</evidence>
<gene>
    <name evidence="3" type="ORF">GCM10023168_26890</name>
</gene>
<evidence type="ECO:0000259" key="2">
    <source>
        <dbReference type="Pfam" id="PF01557"/>
    </source>
</evidence>
<evidence type="ECO:0000256" key="1">
    <source>
        <dbReference type="ARBA" id="ARBA00023239"/>
    </source>
</evidence>
<proteinExistence type="predicted"/>
<evidence type="ECO:0000313" key="4">
    <source>
        <dbReference type="Proteomes" id="UP001500945"/>
    </source>
</evidence>
<sequence>MAGPPPGGWDVASVAAELLACEDERREREPFTDDWPGLDLDTGYEIQDLNLQKRLERGEKLIGVKLGLTSRAKQERMGVHFPFVAWLTDAMVLPVGDPVPQGKLIHPRIEPEIVFVMGDRLEGPGVTCAEAMGAVETVWGGAEVIDSRYKDFRFTAGDVSADNASSGAFVTGPIGLPPAELDLALEAVLVETNGVVVDSATGAAVQGHPGEALALAANDLARRGHAIEAGWIVLTGGMTDAVFAPPGSSTALHFTNLGSVFLNGGPEA</sequence>
<organism evidence="3 4">
    <name type="scientific">Fodinibacter luteus</name>
    <dbReference type="NCBI Taxonomy" id="552064"/>
    <lineage>
        <taxon>Bacteria</taxon>
        <taxon>Bacillati</taxon>
        <taxon>Actinomycetota</taxon>
        <taxon>Actinomycetes</taxon>
        <taxon>Micrococcales</taxon>
        <taxon>Intrasporangiaceae</taxon>
        <taxon>Fodinibacter (ex Wang et al. 2009)</taxon>
    </lineage>
</organism>
<protein>
    <submittedName>
        <fullName evidence="3">Fumarylacetoacetate hydrolase family protein</fullName>
    </submittedName>
</protein>
<keyword evidence="3" id="KW-0378">Hydrolase</keyword>
<dbReference type="PANTHER" id="PTHR30143">
    <property type="entry name" value="ACID HYDRATASE"/>
    <property type="match status" value="1"/>
</dbReference>
<dbReference type="InterPro" id="IPR050772">
    <property type="entry name" value="Hydratase-Decarb/MhpD_sf"/>
</dbReference>
<reference evidence="4" key="1">
    <citation type="journal article" date="2019" name="Int. J. Syst. Evol. Microbiol.">
        <title>The Global Catalogue of Microorganisms (GCM) 10K type strain sequencing project: providing services to taxonomists for standard genome sequencing and annotation.</title>
        <authorList>
            <consortium name="The Broad Institute Genomics Platform"/>
            <consortium name="The Broad Institute Genome Sequencing Center for Infectious Disease"/>
            <person name="Wu L."/>
            <person name="Ma J."/>
        </authorList>
    </citation>
    <scope>NUCLEOTIDE SEQUENCE [LARGE SCALE GENOMIC DNA]</scope>
    <source>
        <strain evidence="4">JCM 17809</strain>
    </source>
</reference>
<dbReference type="InterPro" id="IPR036663">
    <property type="entry name" value="Fumarylacetoacetase_C_sf"/>
</dbReference>
<dbReference type="GO" id="GO:0016787">
    <property type="term" value="F:hydrolase activity"/>
    <property type="evidence" value="ECO:0007669"/>
    <property type="project" value="UniProtKB-KW"/>
</dbReference>
<name>A0ABP8KKY3_9MICO</name>
<feature type="domain" description="Fumarylacetoacetase-like C-terminal" evidence="2">
    <location>
        <begin position="84"/>
        <end position="259"/>
    </location>
</feature>
<keyword evidence="4" id="KW-1185">Reference proteome</keyword>
<dbReference type="Pfam" id="PF01557">
    <property type="entry name" value="FAA_hydrolase"/>
    <property type="match status" value="1"/>
</dbReference>
<dbReference type="RefSeq" id="WP_345206856.1">
    <property type="nucleotide sequence ID" value="NZ_BAABGM010000016.1"/>
</dbReference>
<dbReference type="PANTHER" id="PTHR30143:SF0">
    <property type="entry name" value="2-KETO-4-PENTENOATE HYDRATASE"/>
    <property type="match status" value="1"/>
</dbReference>
<keyword evidence="1" id="KW-0456">Lyase</keyword>
<dbReference type="EMBL" id="BAABGM010000016">
    <property type="protein sequence ID" value="GAA4408899.1"/>
    <property type="molecule type" value="Genomic_DNA"/>
</dbReference>
<dbReference type="Gene3D" id="3.90.850.10">
    <property type="entry name" value="Fumarylacetoacetase-like, C-terminal domain"/>
    <property type="match status" value="1"/>
</dbReference>
<comment type="caution">
    <text evidence="3">The sequence shown here is derived from an EMBL/GenBank/DDBJ whole genome shotgun (WGS) entry which is preliminary data.</text>
</comment>
<dbReference type="Proteomes" id="UP001500945">
    <property type="component" value="Unassembled WGS sequence"/>
</dbReference>
<accession>A0ABP8KKY3</accession>
<dbReference type="SUPFAM" id="SSF56529">
    <property type="entry name" value="FAH"/>
    <property type="match status" value="1"/>
</dbReference>
<dbReference type="InterPro" id="IPR011234">
    <property type="entry name" value="Fumarylacetoacetase-like_C"/>
</dbReference>